<evidence type="ECO:0000313" key="3">
    <source>
        <dbReference type="Proteomes" id="UP000324800"/>
    </source>
</evidence>
<keyword evidence="1" id="KW-0175">Coiled coil</keyword>
<proteinExistence type="predicted"/>
<sequence>MADSSNQGDNIANISQMLKRQINASGDIKTQFIQCSGLLKLTEINDERKIQALENIILLSVTLEYKDWQGVIKTGIIDCTSSLMLETTNPRIRTLCGGAILILQQIGTEPNGPVDWKTLFAPLLQLLFSADETISKIGKQTLLDIIEKNPDSISALVALDLFDSAANALDASFPDYSSHSQSSSSQIKVSQSILINILEFVEKVLRSDADIQGKTLRLLETSERIKQLLLPKQIKLAVQSILLVLQQEGKVLLSDRAANAAMQHSREVISEKEKEINLLVQENAKLRTNLTSSASS</sequence>
<comment type="caution">
    <text evidence="2">The sequence shown here is derived from an EMBL/GenBank/DDBJ whole genome shotgun (WGS) entry which is preliminary data.</text>
</comment>
<accession>A0A5J4TU05</accession>
<reference evidence="2 3" key="1">
    <citation type="submission" date="2019-03" db="EMBL/GenBank/DDBJ databases">
        <title>Single cell metagenomics reveals metabolic interactions within the superorganism composed of flagellate Streblomastix strix and complex community of Bacteroidetes bacteria on its surface.</title>
        <authorList>
            <person name="Treitli S.C."/>
            <person name="Kolisko M."/>
            <person name="Husnik F."/>
            <person name="Keeling P."/>
            <person name="Hampl V."/>
        </authorList>
    </citation>
    <scope>NUCLEOTIDE SEQUENCE [LARGE SCALE GENOMIC DNA]</scope>
    <source>
        <strain evidence="2">ST1C</strain>
    </source>
</reference>
<dbReference type="Proteomes" id="UP000324800">
    <property type="component" value="Unassembled WGS sequence"/>
</dbReference>
<protein>
    <submittedName>
        <fullName evidence="2">Uncharacterized protein</fullName>
    </submittedName>
</protein>
<dbReference type="EMBL" id="SNRW01026140">
    <property type="protein sequence ID" value="KAA6361011.1"/>
    <property type="molecule type" value="Genomic_DNA"/>
</dbReference>
<gene>
    <name evidence="2" type="ORF">EZS28_043462</name>
</gene>
<name>A0A5J4TU05_9EUKA</name>
<evidence type="ECO:0000256" key="1">
    <source>
        <dbReference type="SAM" id="Coils"/>
    </source>
</evidence>
<dbReference type="InterPro" id="IPR016024">
    <property type="entry name" value="ARM-type_fold"/>
</dbReference>
<dbReference type="AlphaFoldDB" id="A0A5J4TU05"/>
<feature type="coiled-coil region" evidence="1">
    <location>
        <begin position="262"/>
        <end position="289"/>
    </location>
</feature>
<feature type="non-terminal residue" evidence="2">
    <location>
        <position position="296"/>
    </location>
</feature>
<evidence type="ECO:0000313" key="2">
    <source>
        <dbReference type="EMBL" id="KAA6361011.1"/>
    </source>
</evidence>
<dbReference type="SUPFAM" id="SSF48371">
    <property type="entry name" value="ARM repeat"/>
    <property type="match status" value="1"/>
</dbReference>
<organism evidence="2 3">
    <name type="scientific">Streblomastix strix</name>
    <dbReference type="NCBI Taxonomy" id="222440"/>
    <lineage>
        <taxon>Eukaryota</taxon>
        <taxon>Metamonada</taxon>
        <taxon>Preaxostyla</taxon>
        <taxon>Oxymonadida</taxon>
        <taxon>Streblomastigidae</taxon>
        <taxon>Streblomastix</taxon>
    </lineage>
</organism>